<feature type="transmembrane region" description="Helical" evidence="1">
    <location>
        <begin position="84"/>
        <end position="104"/>
    </location>
</feature>
<dbReference type="RefSeq" id="WP_154535499.1">
    <property type="nucleotide sequence ID" value="NZ_VUNG01000061.1"/>
</dbReference>
<keyword evidence="3" id="KW-1185">Reference proteome</keyword>
<sequence length="111" mass="12322">MNRLKSFLRPYRSLTPDGGISFTLVIVLSVVAAFMAANIYYNQPLLDVIRQEMHTSEVAANFVTVVAQVGYALFFVIPLGDFMTIYFIFGAMGTMLSGLAWNWMGWTGGLP</sequence>
<name>A0A7K0KKB9_9BACT</name>
<evidence type="ECO:0000256" key="1">
    <source>
        <dbReference type="SAM" id="Phobius"/>
    </source>
</evidence>
<reference evidence="2 3" key="1">
    <citation type="submission" date="2019-08" db="EMBL/GenBank/DDBJ databases">
        <title>In-depth cultivation of the pig gut microbiome towards novel bacterial diversity and tailored functional studies.</title>
        <authorList>
            <person name="Wylensek D."/>
            <person name="Hitch T.C.A."/>
            <person name="Clavel T."/>
        </authorList>
    </citation>
    <scope>NUCLEOTIDE SEQUENCE [LARGE SCALE GENOMIC DNA]</scope>
    <source>
        <strain evidence="2 3">LKV-178-WT-2A</strain>
    </source>
</reference>
<dbReference type="PANTHER" id="PTHR42910:SF1">
    <property type="entry name" value="MAJOR FACILITATOR SUPERFAMILY (MFS) PROFILE DOMAIN-CONTAINING PROTEIN"/>
    <property type="match status" value="1"/>
</dbReference>
<keyword evidence="1" id="KW-0472">Membrane</keyword>
<protein>
    <submittedName>
        <fullName evidence="2">MFS transporter</fullName>
    </submittedName>
</protein>
<dbReference type="EMBL" id="VUNG01000061">
    <property type="protein sequence ID" value="MST85900.1"/>
    <property type="molecule type" value="Genomic_DNA"/>
</dbReference>
<organism evidence="2 3">
    <name type="scientific">Hallella mizrahii</name>
    <dbReference type="NCBI Taxonomy" id="2606637"/>
    <lineage>
        <taxon>Bacteria</taxon>
        <taxon>Pseudomonadati</taxon>
        <taxon>Bacteroidota</taxon>
        <taxon>Bacteroidia</taxon>
        <taxon>Bacteroidales</taxon>
        <taxon>Prevotellaceae</taxon>
        <taxon>Hallella</taxon>
    </lineage>
</organism>
<dbReference type="PANTHER" id="PTHR42910">
    <property type="entry name" value="TRANSPORTER SCO4007-RELATED"/>
    <property type="match status" value="1"/>
</dbReference>
<evidence type="ECO:0000313" key="2">
    <source>
        <dbReference type="EMBL" id="MST85900.1"/>
    </source>
</evidence>
<feature type="transmembrane region" description="Helical" evidence="1">
    <location>
        <begin position="20"/>
        <end position="39"/>
    </location>
</feature>
<comment type="caution">
    <text evidence="2">The sequence shown here is derived from an EMBL/GenBank/DDBJ whole genome shotgun (WGS) entry which is preliminary data.</text>
</comment>
<keyword evidence="1" id="KW-1133">Transmembrane helix</keyword>
<keyword evidence="1" id="KW-0812">Transmembrane</keyword>
<gene>
    <name evidence="2" type="ORF">FYJ73_14710</name>
</gene>
<dbReference type="AlphaFoldDB" id="A0A7K0KKB9"/>
<accession>A0A7K0KKB9</accession>
<evidence type="ECO:0000313" key="3">
    <source>
        <dbReference type="Proteomes" id="UP000438914"/>
    </source>
</evidence>
<proteinExistence type="predicted"/>
<feature type="transmembrane region" description="Helical" evidence="1">
    <location>
        <begin position="59"/>
        <end position="77"/>
    </location>
</feature>
<dbReference type="Proteomes" id="UP000438914">
    <property type="component" value="Unassembled WGS sequence"/>
</dbReference>